<reference evidence="2" key="1">
    <citation type="submission" date="2023-06" db="EMBL/GenBank/DDBJ databases">
        <title>Cytophagales bacterium Strain LB-30, isolated from soil.</title>
        <authorList>
            <person name="Liu B."/>
        </authorList>
    </citation>
    <scope>NUCLEOTIDE SEQUENCE</scope>
    <source>
        <strain evidence="2">LB-30</strain>
    </source>
</reference>
<evidence type="ECO:0000256" key="1">
    <source>
        <dbReference type="SAM" id="SignalP"/>
    </source>
</evidence>
<sequence length="67" mass="7017">MKNKLMVFTMAGALAIAGLAYGINSSQNACPLEGTPECPKVNCPLDGTPDCPYDLNVAEVPACCKKK</sequence>
<proteinExistence type="predicted"/>
<evidence type="ECO:0000313" key="3">
    <source>
        <dbReference type="Proteomes" id="UP001168552"/>
    </source>
</evidence>
<dbReference type="EMBL" id="JAUHJS010000011">
    <property type="protein sequence ID" value="MDN4167051.1"/>
    <property type="molecule type" value="Genomic_DNA"/>
</dbReference>
<feature type="signal peptide" evidence="1">
    <location>
        <begin position="1"/>
        <end position="29"/>
    </location>
</feature>
<feature type="chain" id="PRO_5045133721" evidence="1">
    <location>
        <begin position="30"/>
        <end position="67"/>
    </location>
</feature>
<evidence type="ECO:0000313" key="2">
    <source>
        <dbReference type="EMBL" id="MDN4167051.1"/>
    </source>
</evidence>
<organism evidence="2 3">
    <name type="scientific">Shiella aurantiaca</name>
    <dbReference type="NCBI Taxonomy" id="3058365"/>
    <lineage>
        <taxon>Bacteria</taxon>
        <taxon>Pseudomonadati</taxon>
        <taxon>Bacteroidota</taxon>
        <taxon>Cytophagia</taxon>
        <taxon>Cytophagales</taxon>
        <taxon>Shiellaceae</taxon>
        <taxon>Shiella</taxon>
    </lineage>
</organism>
<dbReference type="Proteomes" id="UP001168552">
    <property type="component" value="Unassembled WGS sequence"/>
</dbReference>
<name>A0ABT8FA33_9BACT</name>
<comment type="caution">
    <text evidence="2">The sequence shown here is derived from an EMBL/GenBank/DDBJ whole genome shotgun (WGS) entry which is preliminary data.</text>
</comment>
<keyword evidence="1" id="KW-0732">Signal</keyword>
<dbReference type="RefSeq" id="WP_320005590.1">
    <property type="nucleotide sequence ID" value="NZ_JAUHJS010000011.1"/>
</dbReference>
<keyword evidence="3" id="KW-1185">Reference proteome</keyword>
<accession>A0ABT8FA33</accession>
<gene>
    <name evidence="2" type="ORF">QWY31_16185</name>
</gene>
<protein>
    <submittedName>
        <fullName evidence="2">Uncharacterized protein</fullName>
    </submittedName>
</protein>